<gene>
    <name evidence="1" type="ORF">LCGC14_1899080</name>
</gene>
<comment type="caution">
    <text evidence="1">The sequence shown here is derived from an EMBL/GenBank/DDBJ whole genome shotgun (WGS) entry which is preliminary data.</text>
</comment>
<reference evidence="1" key="1">
    <citation type="journal article" date="2015" name="Nature">
        <title>Complex archaea that bridge the gap between prokaryotes and eukaryotes.</title>
        <authorList>
            <person name="Spang A."/>
            <person name="Saw J.H."/>
            <person name="Jorgensen S.L."/>
            <person name="Zaremba-Niedzwiedzka K."/>
            <person name="Martijn J."/>
            <person name="Lind A.E."/>
            <person name="van Eijk R."/>
            <person name="Schleper C."/>
            <person name="Guy L."/>
            <person name="Ettema T.J."/>
        </authorList>
    </citation>
    <scope>NUCLEOTIDE SEQUENCE</scope>
</reference>
<sequence length="107" mass="12391">MDIQLIPGRKTEKHPDDRIVMVRSVGKDGWEAINMEDWAQIGKFFAENEELLYPQANGNRGKWKIVDFFRDAVKHGVASAMVRHQLRPAPMDYALRRGAQGELWQQQ</sequence>
<name>A0A0F9GKI6_9ZZZZ</name>
<dbReference type="EMBL" id="LAZR01019854">
    <property type="protein sequence ID" value="KKL91001.1"/>
    <property type="molecule type" value="Genomic_DNA"/>
</dbReference>
<protein>
    <submittedName>
        <fullName evidence="1">Uncharacterized protein</fullName>
    </submittedName>
</protein>
<accession>A0A0F9GKI6</accession>
<proteinExistence type="predicted"/>
<organism evidence="1">
    <name type="scientific">marine sediment metagenome</name>
    <dbReference type="NCBI Taxonomy" id="412755"/>
    <lineage>
        <taxon>unclassified sequences</taxon>
        <taxon>metagenomes</taxon>
        <taxon>ecological metagenomes</taxon>
    </lineage>
</organism>
<dbReference type="AlphaFoldDB" id="A0A0F9GKI6"/>
<evidence type="ECO:0000313" key="1">
    <source>
        <dbReference type="EMBL" id="KKL91001.1"/>
    </source>
</evidence>